<reference evidence="4" key="2">
    <citation type="submission" date="2025-09" db="UniProtKB">
        <authorList>
            <consortium name="Ensembl"/>
        </authorList>
    </citation>
    <scope>IDENTIFICATION</scope>
</reference>
<evidence type="ECO:0000259" key="3">
    <source>
        <dbReference type="Pfam" id="PF02752"/>
    </source>
</evidence>
<proteinExistence type="inferred from homology"/>
<accession>A0A3B3SGR5</accession>
<dbReference type="InterPro" id="IPR014752">
    <property type="entry name" value="Arrestin-like_C"/>
</dbReference>
<organism evidence="4 5">
    <name type="scientific">Paramormyrops kingsleyae</name>
    <dbReference type="NCBI Taxonomy" id="1676925"/>
    <lineage>
        <taxon>Eukaryota</taxon>
        <taxon>Metazoa</taxon>
        <taxon>Chordata</taxon>
        <taxon>Craniata</taxon>
        <taxon>Vertebrata</taxon>
        <taxon>Euteleostomi</taxon>
        <taxon>Actinopterygii</taxon>
        <taxon>Neopterygii</taxon>
        <taxon>Teleostei</taxon>
        <taxon>Osteoglossocephala</taxon>
        <taxon>Osteoglossomorpha</taxon>
        <taxon>Osteoglossiformes</taxon>
        <taxon>Mormyridae</taxon>
        <taxon>Paramormyrops</taxon>
    </lineage>
</organism>
<dbReference type="InterPro" id="IPR011021">
    <property type="entry name" value="Arrestin-like_N"/>
</dbReference>
<evidence type="ECO:0000256" key="1">
    <source>
        <dbReference type="ARBA" id="ARBA00005298"/>
    </source>
</evidence>
<dbReference type="GeneTree" id="ENSGT00940000164012"/>
<dbReference type="GO" id="GO:0005886">
    <property type="term" value="C:plasma membrane"/>
    <property type="evidence" value="ECO:0007669"/>
    <property type="project" value="TreeGrafter"/>
</dbReference>
<dbReference type="InterPro" id="IPR014756">
    <property type="entry name" value="Ig_E-set"/>
</dbReference>
<dbReference type="GO" id="GO:0015031">
    <property type="term" value="P:protein transport"/>
    <property type="evidence" value="ECO:0007669"/>
    <property type="project" value="TreeGrafter"/>
</dbReference>
<protein>
    <submittedName>
        <fullName evidence="4">Uncharacterized protein</fullName>
    </submittedName>
</protein>
<evidence type="ECO:0000313" key="5">
    <source>
        <dbReference type="Proteomes" id="UP000261540"/>
    </source>
</evidence>
<dbReference type="PANTHER" id="PTHR11188">
    <property type="entry name" value="ARRESTIN DOMAIN CONTAINING PROTEIN"/>
    <property type="match status" value="1"/>
</dbReference>
<feature type="domain" description="Arrestin-like N-terminal" evidence="2">
    <location>
        <begin position="43"/>
        <end position="180"/>
    </location>
</feature>
<dbReference type="Pfam" id="PF02752">
    <property type="entry name" value="Arrestin_C"/>
    <property type="match status" value="1"/>
</dbReference>
<dbReference type="AlphaFoldDB" id="A0A3B3SGR5"/>
<dbReference type="SUPFAM" id="SSF81296">
    <property type="entry name" value="E set domains"/>
    <property type="match status" value="2"/>
</dbReference>
<dbReference type="Pfam" id="PF00339">
    <property type="entry name" value="Arrestin_N"/>
    <property type="match status" value="1"/>
</dbReference>
<dbReference type="InterPro" id="IPR050357">
    <property type="entry name" value="Arrestin_domain-protein"/>
</dbReference>
<dbReference type="Proteomes" id="UP000261540">
    <property type="component" value="Unplaced"/>
</dbReference>
<evidence type="ECO:0000259" key="2">
    <source>
        <dbReference type="Pfam" id="PF00339"/>
    </source>
</evidence>
<dbReference type="PANTHER" id="PTHR11188:SF135">
    <property type="entry name" value="ARRESTIN DOMAIN CONTAINING 3-LIKE-RELATED"/>
    <property type="match status" value="1"/>
</dbReference>
<dbReference type="Gene3D" id="2.60.40.640">
    <property type="match status" value="2"/>
</dbReference>
<dbReference type="InterPro" id="IPR011022">
    <property type="entry name" value="Arrestin_C-like"/>
</dbReference>
<sequence length="293" mass="32921">MCYKKYTDIQVFARTKPRPTTTFDSSAEEYLGNMLSSIKGITVNYDAVNEEKTFSSGDMLSGRVLLVLSKETKIEGLRVKMKGKAEVQWSERHLGEKRTRHYSSKEKYFKLEQLVTGQEKGNEVVLAAGSHVYPFTFQIPQGNMPSSFKGDHGKVKYKLEAKLSRSWRLPSNAASAFTFVSRPEMGVAQLMSPQHGTATKKMNLFTSGNAAINVNIERTAYWPGERLKVTVDIQNSSSRDLAPKIAVDQVQSFFTDRRGKVCKHQMLNHVGEPVPANTKKMLTQVLRLPPNLP</sequence>
<comment type="similarity">
    <text evidence="1">Belongs to the arrestin family.</text>
</comment>
<dbReference type="Ensembl" id="ENSPKIT00000010773.1">
    <property type="protein sequence ID" value="ENSPKIP00000029969.1"/>
    <property type="gene ID" value="ENSPKIG00000011013.1"/>
</dbReference>
<reference evidence="4" key="1">
    <citation type="submission" date="2025-08" db="UniProtKB">
        <authorList>
            <consortium name="Ensembl"/>
        </authorList>
    </citation>
    <scope>IDENTIFICATION</scope>
</reference>
<name>A0A3B3SGR5_9TELE</name>
<feature type="domain" description="Arrestin C-terminal-like" evidence="3">
    <location>
        <begin position="207"/>
        <end position="293"/>
    </location>
</feature>
<keyword evidence="5" id="KW-1185">Reference proteome</keyword>
<dbReference type="GO" id="GO:0005737">
    <property type="term" value="C:cytoplasm"/>
    <property type="evidence" value="ECO:0007669"/>
    <property type="project" value="TreeGrafter"/>
</dbReference>
<evidence type="ECO:0000313" key="4">
    <source>
        <dbReference type="Ensembl" id="ENSPKIP00000029969.1"/>
    </source>
</evidence>
<dbReference type="GO" id="GO:0007399">
    <property type="term" value="P:nervous system development"/>
    <property type="evidence" value="ECO:0007669"/>
    <property type="project" value="UniProtKB-ARBA"/>
</dbReference>